<proteinExistence type="predicted"/>
<dbReference type="SUPFAM" id="SSF75304">
    <property type="entry name" value="Amidase signature (AS) enzymes"/>
    <property type="match status" value="1"/>
</dbReference>
<name>A0A4R6G6L3_9BURK</name>
<dbReference type="InterPro" id="IPR023631">
    <property type="entry name" value="Amidase_dom"/>
</dbReference>
<dbReference type="EMBL" id="SNWF01000005">
    <property type="protein sequence ID" value="TDN89580.1"/>
    <property type="molecule type" value="Genomic_DNA"/>
</dbReference>
<evidence type="ECO:0000259" key="1">
    <source>
        <dbReference type="Pfam" id="PF01425"/>
    </source>
</evidence>
<dbReference type="InterPro" id="IPR000120">
    <property type="entry name" value="Amidase"/>
</dbReference>
<dbReference type="Gene3D" id="3.90.1300.10">
    <property type="entry name" value="Amidase signature (AS) domain"/>
    <property type="match status" value="1"/>
</dbReference>
<dbReference type="PANTHER" id="PTHR11895">
    <property type="entry name" value="TRANSAMIDASE"/>
    <property type="match status" value="1"/>
</dbReference>
<dbReference type="PANTHER" id="PTHR11895:SF151">
    <property type="entry name" value="GLUTAMYL-TRNA(GLN) AMIDOTRANSFERASE SUBUNIT A"/>
    <property type="match status" value="1"/>
</dbReference>
<keyword evidence="3" id="KW-1185">Reference proteome</keyword>
<sequence length="432" mass="44808">MKNYANSSLKELAACIARREVSVEAVARAGIARIEELEPAVHAWQHFDPELVIKQARLLETQAHSGLLYGLPIAVKDLMDTADMPTTYGSPIYENHRPLVDAACVAASRSAGAVIMGKTVTTEFATFRPGATRNPRAVADHTPGGSSSGSAAAVACGMVPAAFATQTAGSIIRPAAYCGVVGYKPTYGTLSLAGIKSLSPSLDTVGVLTRSVGDAAFFIGALARLPLSEGLNADAAPSRLRIGICRTPHWERAGEGARAVLEQAARLLEQAGAIISDVDLPAPCAGLTDAQIRIMGYEAAAAFAPEARTHPEGFSDAFAVLLEAGKAIDGTSYVAAQALAVASRQMVTGVFDKVDILLSPSTEGEAPAGLSITGDPIFNRMWSLLGNPCVHVPLGNGPGGMPLGVTLTGPRWGDARVLSAANLLERVFASNN</sequence>
<dbReference type="Pfam" id="PF01425">
    <property type="entry name" value="Amidase"/>
    <property type="match status" value="1"/>
</dbReference>
<organism evidence="2 3">
    <name type="scientific">Herminiimonas fonticola</name>
    <dbReference type="NCBI Taxonomy" id="303380"/>
    <lineage>
        <taxon>Bacteria</taxon>
        <taxon>Pseudomonadati</taxon>
        <taxon>Pseudomonadota</taxon>
        <taxon>Betaproteobacteria</taxon>
        <taxon>Burkholderiales</taxon>
        <taxon>Oxalobacteraceae</taxon>
        <taxon>Herminiimonas</taxon>
    </lineage>
</organism>
<reference evidence="2 3" key="1">
    <citation type="submission" date="2019-03" db="EMBL/GenBank/DDBJ databases">
        <title>Genomic Encyclopedia of Type Strains, Phase IV (KMG-IV): sequencing the most valuable type-strain genomes for metagenomic binning, comparative biology and taxonomic classification.</title>
        <authorList>
            <person name="Goeker M."/>
        </authorList>
    </citation>
    <scope>NUCLEOTIDE SEQUENCE [LARGE SCALE GENOMIC DNA]</scope>
    <source>
        <strain evidence="2 3">DSM 18555</strain>
    </source>
</reference>
<gene>
    <name evidence="2" type="ORF">EV677_1639</name>
</gene>
<evidence type="ECO:0000313" key="2">
    <source>
        <dbReference type="EMBL" id="TDN89580.1"/>
    </source>
</evidence>
<evidence type="ECO:0000313" key="3">
    <source>
        <dbReference type="Proteomes" id="UP000294737"/>
    </source>
</evidence>
<dbReference type="RefSeq" id="WP_112993044.1">
    <property type="nucleotide sequence ID" value="NZ_PTLZ01000005.1"/>
</dbReference>
<accession>A0A4R6G6L3</accession>
<protein>
    <submittedName>
        <fullName evidence="2">Amidase</fullName>
    </submittedName>
</protein>
<dbReference type="Proteomes" id="UP000294737">
    <property type="component" value="Unassembled WGS sequence"/>
</dbReference>
<dbReference type="InterPro" id="IPR036928">
    <property type="entry name" value="AS_sf"/>
</dbReference>
<dbReference type="OrthoDB" id="8641877at2"/>
<comment type="caution">
    <text evidence="2">The sequence shown here is derived from an EMBL/GenBank/DDBJ whole genome shotgun (WGS) entry which is preliminary data.</text>
</comment>
<feature type="domain" description="Amidase" evidence="1">
    <location>
        <begin position="27"/>
        <end position="418"/>
    </location>
</feature>
<dbReference type="AlphaFoldDB" id="A0A4R6G6L3"/>
<dbReference type="GO" id="GO:0003824">
    <property type="term" value="F:catalytic activity"/>
    <property type="evidence" value="ECO:0007669"/>
    <property type="project" value="InterPro"/>
</dbReference>